<evidence type="ECO:0000313" key="3">
    <source>
        <dbReference type="Proteomes" id="UP000828390"/>
    </source>
</evidence>
<dbReference type="AlphaFoldDB" id="A0A9D4MGF4"/>
<keyword evidence="1" id="KW-1133">Transmembrane helix</keyword>
<accession>A0A9D4MGF4</accession>
<sequence length="51" mass="5280">MNGLIGMGVIGVMGRIGSMSALGYLLEGAKGRAWRDGRHGAGGHDEPGWAR</sequence>
<evidence type="ECO:0000313" key="2">
    <source>
        <dbReference type="EMBL" id="KAH3875680.1"/>
    </source>
</evidence>
<keyword evidence="3" id="KW-1185">Reference proteome</keyword>
<keyword evidence="1" id="KW-0812">Transmembrane</keyword>
<comment type="caution">
    <text evidence="2">The sequence shown here is derived from an EMBL/GenBank/DDBJ whole genome shotgun (WGS) entry which is preliminary data.</text>
</comment>
<feature type="transmembrane region" description="Helical" evidence="1">
    <location>
        <begin position="6"/>
        <end position="26"/>
    </location>
</feature>
<organism evidence="2 3">
    <name type="scientific">Dreissena polymorpha</name>
    <name type="common">Zebra mussel</name>
    <name type="synonym">Mytilus polymorpha</name>
    <dbReference type="NCBI Taxonomy" id="45954"/>
    <lineage>
        <taxon>Eukaryota</taxon>
        <taxon>Metazoa</taxon>
        <taxon>Spiralia</taxon>
        <taxon>Lophotrochozoa</taxon>
        <taxon>Mollusca</taxon>
        <taxon>Bivalvia</taxon>
        <taxon>Autobranchia</taxon>
        <taxon>Heteroconchia</taxon>
        <taxon>Euheterodonta</taxon>
        <taxon>Imparidentia</taxon>
        <taxon>Neoheterodontei</taxon>
        <taxon>Myida</taxon>
        <taxon>Dreissenoidea</taxon>
        <taxon>Dreissenidae</taxon>
        <taxon>Dreissena</taxon>
    </lineage>
</organism>
<dbReference type="EMBL" id="JAIWYP010000002">
    <property type="protein sequence ID" value="KAH3875680.1"/>
    <property type="molecule type" value="Genomic_DNA"/>
</dbReference>
<reference evidence="2" key="2">
    <citation type="submission" date="2020-11" db="EMBL/GenBank/DDBJ databases">
        <authorList>
            <person name="McCartney M.A."/>
            <person name="Auch B."/>
            <person name="Kono T."/>
            <person name="Mallez S."/>
            <person name="Becker A."/>
            <person name="Gohl D.M."/>
            <person name="Silverstein K.A.T."/>
            <person name="Koren S."/>
            <person name="Bechman K.B."/>
            <person name="Herman A."/>
            <person name="Abrahante J.E."/>
            <person name="Garbe J."/>
        </authorList>
    </citation>
    <scope>NUCLEOTIDE SEQUENCE</scope>
    <source>
        <strain evidence="2">Duluth1</strain>
        <tissue evidence="2">Whole animal</tissue>
    </source>
</reference>
<gene>
    <name evidence="2" type="ORF">DPMN_038954</name>
</gene>
<dbReference type="Proteomes" id="UP000828390">
    <property type="component" value="Unassembled WGS sequence"/>
</dbReference>
<evidence type="ECO:0000256" key="1">
    <source>
        <dbReference type="SAM" id="Phobius"/>
    </source>
</evidence>
<reference evidence="2" key="1">
    <citation type="journal article" date="2019" name="bioRxiv">
        <title>The Genome of the Zebra Mussel, Dreissena polymorpha: A Resource for Invasive Species Research.</title>
        <authorList>
            <person name="McCartney M.A."/>
            <person name="Auch B."/>
            <person name="Kono T."/>
            <person name="Mallez S."/>
            <person name="Zhang Y."/>
            <person name="Obille A."/>
            <person name="Becker A."/>
            <person name="Abrahante J.E."/>
            <person name="Garbe J."/>
            <person name="Badalamenti J.P."/>
            <person name="Herman A."/>
            <person name="Mangelson H."/>
            <person name="Liachko I."/>
            <person name="Sullivan S."/>
            <person name="Sone E.D."/>
            <person name="Koren S."/>
            <person name="Silverstein K.A.T."/>
            <person name="Beckman K.B."/>
            <person name="Gohl D.M."/>
        </authorList>
    </citation>
    <scope>NUCLEOTIDE SEQUENCE</scope>
    <source>
        <strain evidence="2">Duluth1</strain>
        <tissue evidence="2">Whole animal</tissue>
    </source>
</reference>
<name>A0A9D4MGF4_DREPO</name>
<protein>
    <submittedName>
        <fullName evidence="2">Uncharacterized protein</fullName>
    </submittedName>
</protein>
<keyword evidence="1" id="KW-0472">Membrane</keyword>
<proteinExistence type="predicted"/>